<name>A0AAD6E4W7_9EURO</name>
<dbReference type="EMBL" id="JAQJAC010000001">
    <property type="protein sequence ID" value="KAJ5600702.1"/>
    <property type="molecule type" value="Genomic_DNA"/>
</dbReference>
<feature type="region of interest" description="Disordered" evidence="1">
    <location>
        <begin position="289"/>
        <end position="311"/>
    </location>
</feature>
<dbReference type="Proteomes" id="UP001216150">
    <property type="component" value="Unassembled WGS sequence"/>
</dbReference>
<evidence type="ECO:0008006" key="4">
    <source>
        <dbReference type="Google" id="ProtNLM"/>
    </source>
</evidence>
<dbReference type="SUPFAM" id="SSF56112">
    <property type="entry name" value="Protein kinase-like (PK-like)"/>
    <property type="match status" value="1"/>
</dbReference>
<accession>A0AAD6E4W7</accession>
<evidence type="ECO:0000313" key="3">
    <source>
        <dbReference type="Proteomes" id="UP001216150"/>
    </source>
</evidence>
<feature type="region of interest" description="Disordered" evidence="1">
    <location>
        <begin position="37"/>
        <end position="58"/>
    </location>
</feature>
<organism evidence="2 3">
    <name type="scientific">Penicillium hetheringtonii</name>
    <dbReference type="NCBI Taxonomy" id="911720"/>
    <lineage>
        <taxon>Eukaryota</taxon>
        <taxon>Fungi</taxon>
        <taxon>Dikarya</taxon>
        <taxon>Ascomycota</taxon>
        <taxon>Pezizomycotina</taxon>
        <taxon>Eurotiomycetes</taxon>
        <taxon>Eurotiomycetidae</taxon>
        <taxon>Eurotiales</taxon>
        <taxon>Aspergillaceae</taxon>
        <taxon>Penicillium</taxon>
    </lineage>
</organism>
<evidence type="ECO:0000256" key="1">
    <source>
        <dbReference type="SAM" id="MobiDB-lite"/>
    </source>
</evidence>
<gene>
    <name evidence="2" type="ORF">N7450_001769</name>
</gene>
<dbReference type="Gene3D" id="1.10.510.10">
    <property type="entry name" value="Transferase(Phosphotransferase) domain 1"/>
    <property type="match status" value="1"/>
</dbReference>
<sequence length="659" mass="75447">MTSDNRHTYFDIPHDQQVKGHAQVIEITSARATPDYERGFEGESDARVPTKNTDPPRHLTLPGITKSGNRFGIKVRNESPWKTLTKIYDCDLADEVMVVVKKHKPNNVYLLQRFVEDRREEIYHRISSAQHINVAFARDFFTTTDSLFTLSDFVPLTLGHVVACRHYPDEQQLNAIMTQLLNGLSYIVSQNLQHTDLDCSGILMDTDGRLHTCVLRARQEFQRPEMQSVANIMMELLQKYVKDDGKIGIDDLSRWTSDSTPVDFLSATISVGTVEALMKNFDRVNMSDTPFHNNFSQPQEPESWDQDSQYSPPTPGYFRSPYATRSNYSPSPSVLEYEPNAAIQTRPSTLPLLQESKWEKDKVYDEDPPSCIHYFIEWRVTLNNKAVVKDTEEDIVLAPSVYWNLVLEEKLRKVLQEKVSHRKRIRVDDTAIVASVNDRSQRDLTKRFNKTDIVWTPIEKQLRMWSIQFSRGKKHYRLRTQTLKRLVTYAEKGGVLETHKDVPDEIRDELHMEEQQRQEKDKSKSEKGLGVTPYPPININVLPSHSVGLDAKASSANADPRVSKETSPLKIPGFRDVAVKEYGEWLASTVSDDTLKTAFRQACDVTLSDGFDLEHIYKDQNPGFFVGKGVKPGIARIFVESIRDWVENVKKAISVLEVI</sequence>
<protein>
    <recommendedName>
        <fullName evidence="4">Protein kinase domain-containing protein</fullName>
    </recommendedName>
</protein>
<keyword evidence="3" id="KW-1185">Reference proteome</keyword>
<dbReference type="InterPro" id="IPR011009">
    <property type="entry name" value="Kinase-like_dom_sf"/>
</dbReference>
<dbReference type="AlphaFoldDB" id="A0AAD6E4W7"/>
<reference evidence="2 3" key="1">
    <citation type="journal article" date="2023" name="IMA Fungus">
        <title>Comparative genomic study of the Penicillium genus elucidates a diverse pangenome and 15 lateral gene transfer events.</title>
        <authorList>
            <person name="Petersen C."/>
            <person name="Sorensen T."/>
            <person name="Nielsen M.R."/>
            <person name="Sondergaard T.E."/>
            <person name="Sorensen J.L."/>
            <person name="Fitzpatrick D.A."/>
            <person name="Frisvad J.C."/>
            <person name="Nielsen K.L."/>
        </authorList>
    </citation>
    <scope>NUCLEOTIDE SEQUENCE [LARGE SCALE GENOMIC DNA]</scope>
    <source>
        <strain evidence="2 3">IBT 29057</strain>
    </source>
</reference>
<feature type="compositionally biased region" description="Basic and acidic residues" evidence="1">
    <location>
        <begin position="37"/>
        <end position="48"/>
    </location>
</feature>
<proteinExistence type="predicted"/>
<evidence type="ECO:0000313" key="2">
    <source>
        <dbReference type="EMBL" id="KAJ5600702.1"/>
    </source>
</evidence>
<comment type="caution">
    <text evidence="2">The sequence shown here is derived from an EMBL/GenBank/DDBJ whole genome shotgun (WGS) entry which is preliminary data.</text>
</comment>